<dbReference type="EMBL" id="FZOK01000003">
    <property type="protein sequence ID" value="SNS07627.1"/>
    <property type="molecule type" value="Genomic_DNA"/>
</dbReference>
<dbReference type="GO" id="GO:0016757">
    <property type="term" value="F:glycosyltransferase activity"/>
    <property type="evidence" value="ECO:0007669"/>
    <property type="project" value="InterPro"/>
</dbReference>
<accession>A0A239BHI1</accession>
<evidence type="ECO:0000313" key="4">
    <source>
        <dbReference type="EMBL" id="SNS07627.1"/>
    </source>
</evidence>
<dbReference type="OrthoDB" id="1100717at2"/>
<dbReference type="SUPFAM" id="SSF53756">
    <property type="entry name" value="UDP-Glycosyltransferase/glycogen phosphorylase"/>
    <property type="match status" value="1"/>
</dbReference>
<feature type="domain" description="Glycosyltransferase subfamily 4-like N-terminal" evidence="3">
    <location>
        <begin position="112"/>
        <end position="238"/>
    </location>
</feature>
<dbReference type="Proteomes" id="UP000198480">
    <property type="component" value="Unassembled WGS sequence"/>
</dbReference>
<keyword evidence="5" id="KW-1185">Reference proteome</keyword>
<evidence type="ECO:0000259" key="3">
    <source>
        <dbReference type="Pfam" id="PF13439"/>
    </source>
</evidence>
<keyword evidence="1 4" id="KW-0808">Transferase</keyword>
<protein>
    <submittedName>
        <fullName evidence="4">Glycosyltransferase involved in cell wall bisynthesis</fullName>
    </submittedName>
</protein>
<sequence>MKKSQRILVLNQPFDNQTGGGVTLSNLFAGVDPDQIAVVCGAQLINEYTDFGKSHHYYQLGSLEQRWTFPFNQLSSKNFSGEMEANGGITGSKGSVLKKDSWKGALVNEMVFPMIKYLGIYQAYFVIKPSESLLVWIDRFEPTLVYAQANNIQQLRFCQEILEALDIPFVFHMMDDWVSLGGQSVLSKIIWKKSTEGLLRKLFGSCDQVLTVSDYMSEEYLSRYGIASEVFHNPVDDEFWSMNQKTNLELAIRPTILYAGRTGLGIDASLVLMARAVSTLNESLKQKISFVVQTQNRPDWIGDFEHVTYKEQAPYGDLPRIFANADLLFLPYDFSEASLQFIKYSMPTKASEYMVCGTPILIMAPKDTAVVKSALKLGWGYVLNDNRVEKLVESLKIMLFDPIARLRLSESARNVARNYHTKSIVQARFFKTLDRCTKQQ</sequence>
<dbReference type="Pfam" id="PF00534">
    <property type="entry name" value="Glycos_transf_1"/>
    <property type="match status" value="1"/>
</dbReference>
<name>A0A239BHI1_9BACT</name>
<evidence type="ECO:0000259" key="2">
    <source>
        <dbReference type="Pfam" id="PF00534"/>
    </source>
</evidence>
<dbReference type="Pfam" id="PF13439">
    <property type="entry name" value="Glyco_transf_4"/>
    <property type="match status" value="1"/>
</dbReference>
<reference evidence="5" key="1">
    <citation type="submission" date="2017-06" db="EMBL/GenBank/DDBJ databases">
        <authorList>
            <person name="Varghese N."/>
            <person name="Submissions S."/>
        </authorList>
    </citation>
    <scope>NUCLEOTIDE SEQUENCE [LARGE SCALE GENOMIC DNA]</scope>
    <source>
        <strain evidence="5">5C</strain>
    </source>
</reference>
<gene>
    <name evidence="4" type="ORF">SAMN06295967_10313</name>
</gene>
<dbReference type="AlphaFoldDB" id="A0A239BHI1"/>
<organism evidence="4 5">
    <name type="scientific">Belliella buryatensis</name>
    <dbReference type="NCBI Taxonomy" id="1500549"/>
    <lineage>
        <taxon>Bacteria</taxon>
        <taxon>Pseudomonadati</taxon>
        <taxon>Bacteroidota</taxon>
        <taxon>Cytophagia</taxon>
        <taxon>Cytophagales</taxon>
        <taxon>Cyclobacteriaceae</taxon>
        <taxon>Belliella</taxon>
    </lineage>
</organism>
<dbReference type="InterPro" id="IPR001296">
    <property type="entry name" value="Glyco_trans_1"/>
</dbReference>
<dbReference type="PANTHER" id="PTHR46401:SF2">
    <property type="entry name" value="GLYCOSYLTRANSFERASE WBBK-RELATED"/>
    <property type="match status" value="1"/>
</dbReference>
<evidence type="ECO:0000256" key="1">
    <source>
        <dbReference type="ARBA" id="ARBA00022679"/>
    </source>
</evidence>
<dbReference type="GO" id="GO:0009103">
    <property type="term" value="P:lipopolysaccharide biosynthetic process"/>
    <property type="evidence" value="ECO:0007669"/>
    <property type="project" value="TreeGrafter"/>
</dbReference>
<feature type="domain" description="Glycosyl transferase family 1" evidence="2">
    <location>
        <begin position="305"/>
        <end position="414"/>
    </location>
</feature>
<dbReference type="InterPro" id="IPR028098">
    <property type="entry name" value="Glyco_trans_4-like_N"/>
</dbReference>
<dbReference type="Gene3D" id="3.40.50.2000">
    <property type="entry name" value="Glycogen Phosphorylase B"/>
    <property type="match status" value="2"/>
</dbReference>
<evidence type="ECO:0000313" key="5">
    <source>
        <dbReference type="Proteomes" id="UP000198480"/>
    </source>
</evidence>
<proteinExistence type="predicted"/>
<dbReference type="PANTHER" id="PTHR46401">
    <property type="entry name" value="GLYCOSYLTRANSFERASE WBBK-RELATED"/>
    <property type="match status" value="1"/>
</dbReference>
<dbReference type="RefSeq" id="WP_089238123.1">
    <property type="nucleotide sequence ID" value="NZ_FZOK01000003.1"/>
</dbReference>